<keyword evidence="1" id="KW-1133">Transmembrane helix</keyword>
<name>A0A834SMW8_9FABA</name>
<dbReference type="Proteomes" id="UP000634136">
    <property type="component" value="Unassembled WGS sequence"/>
</dbReference>
<organism evidence="2 3">
    <name type="scientific">Senna tora</name>
    <dbReference type="NCBI Taxonomy" id="362788"/>
    <lineage>
        <taxon>Eukaryota</taxon>
        <taxon>Viridiplantae</taxon>
        <taxon>Streptophyta</taxon>
        <taxon>Embryophyta</taxon>
        <taxon>Tracheophyta</taxon>
        <taxon>Spermatophyta</taxon>
        <taxon>Magnoliopsida</taxon>
        <taxon>eudicotyledons</taxon>
        <taxon>Gunneridae</taxon>
        <taxon>Pentapetalae</taxon>
        <taxon>rosids</taxon>
        <taxon>fabids</taxon>
        <taxon>Fabales</taxon>
        <taxon>Fabaceae</taxon>
        <taxon>Caesalpinioideae</taxon>
        <taxon>Cassia clade</taxon>
        <taxon>Senna</taxon>
    </lineage>
</organism>
<protein>
    <submittedName>
        <fullName evidence="2">Uncharacterized protein</fullName>
    </submittedName>
</protein>
<reference evidence="2" key="1">
    <citation type="submission" date="2020-09" db="EMBL/GenBank/DDBJ databases">
        <title>Genome-Enabled Discovery of Anthraquinone Biosynthesis in Senna tora.</title>
        <authorList>
            <person name="Kang S.-H."/>
            <person name="Pandey R.P."/>
            <person name="Lee C.-M."/>
            <person name="Sim J.-S."/>
            <person name="Jeong J.-T."/>
            <person name="Choi B.-S."/>
            <person name="Jung M."/>
            <person name="Ginzburg D."/>
            <person name="Zhao K."/>
            <person name="Won S.Y."/>
            <person name="Oh T.-J."/>
            <person name="Yu Y."/>
            <person name="Kim N.-H."/>
            <person name="Lee O.R."/>
            <person name="Lee T.-H."/>
            <person name="Bashyal P."/>
            <person name="Kim T.-S."/>
            <person name="Lee W.-H."/>
            <person name="Kawkins C."/>
            <person name="Kim C.-K."/>
            <person name="Kim J.S."/>
            <person name="Ahn B.O."/>
            <person name="Rhee S.Y."/>
            <person name="Sohng J.K."/>
        </authorList>
    </citation>
    <scope>NUCLEOTIDE SEQUENCE</scope>
    <source>
        <tissue evidence="2">Leaf</tissue>
    </source>
</reference>
<gene>
    <name evidence="2" type="ORF">G2W53_039574</name>
</gene>
<accession>A0A834SMW8</accession>
<keyword evidence="1" id="KW-0812">Transmembrane</keyword>
<sequence length="205" mass="22575">MIGEIGEELGRSRASIENRPPITYLEDVPYSNALYRSKQEVFFSASGEQGPLPVVLGEGVSPDSLSARVCSAECHFPSAASFIQASHDRIGFMFFAFVASVIGVVPPFFDFVVSFLNCLNVSPAQLPPNIWVFHRPASCCPRFCFPPADSSFLTFLAMCVVEEVNSFALPRWLVLVHCGFVETSVPFCPCGGQLFDLLCRFLFLL</sequence>
<evidence type="ECO:0000313" key="2">
    <source>
        <dbReference type="EMBL" id="KAF7807413.1"/>
    </source>
</evidence>
<dbReference type="EMBL" id="JAAIUW010000012">
    <property type="protein sequence ID" value="KAF7807413.1"/>
    <property type="molecule type" value="Genomic_DNA"/>
</dbReference>
<evidence type="ECO:0000256" key="1">
    <source>
        <dbReference type="SAM" id="Phobius"/>
    </source>
</evidence>
<feature type="transmembrane region" description="Helical" evidence="1">
    <location>
        <begin position="90"/>
        <end position="109"/>
    </location>
</feature>
<keyword evidence="1" id="KW-0472">Membrane</keyword>
<evidence type="ECO:0000313" key="3">
    <source>
        <dbReference type="Proteomes" id="UP000634136"/>
    </source>
</evidence>
<keyword evidence="3" id="KW-1185">Reference proteome</keyword>
<dbReference type="AlphaFoldDB" id="A0A834SMW8"/>
<proteinExistence type="predicted"/>
<comment type="caution">
    <text evidence="2">The sequence shown here is derived from an EMBL/GenBank/DDBJ whole genome shotgun (WGS) entry which is preliminary data.</text>
</comment>